<keyword evidence="3" id="KW-1185">Reference proteome</keyword>
<dbReference type="AlphaFoldDB" id="A0A1E7F7C1"/>
<gene>
    <name evidence="2" type="ORF">FRACYDRAFT_242269</name>
</gene>
<sequence length="468" mass="52089">MQHNQPPQPVCCREADHYRQYHPRRQQRNLKITPLPFLLLLLLLLDCNNNNNSAVVAATTFPTPSSLHKLSILSAATSSPVCDTSTISWCHSSSASLFLVSQLLQEIRGGGGGGRDYDDSGDDDDELYDEYDSELDDDDSQLSKTEYDRSLIDPPTSRSRPRPRPRPGYNSNSGRRGRGRGPIGSSDSSSLSSASSWTGASLNAATAATKLATKSISMTGSLAWNALVKQPGKLAYHVIRPKHVDLFDTYGLWRLDQQVVEKSNKRGGDPRTVASVATIEFVRGGPPKQQNSQRRRDSSAGRSSPPLVVVRRSKNKQDSNDKGGSSNDDDNDNVVVYRAPYTFVRKNKLLKGASLSSFQTSFVAPAFLIGEDQTRMYGYKGTWQRKLADKSVIKLVGKIYQVHKQKFGKKRGEYVFGTAVGTFVMRRRITMSESENDGDDDDDYDQYDDDEEDYTEFDSDNDDDYDDE</sequence>
<proteinExistence type="predicted"/>
<feature type="region of interest" description="Disordered" evidence="1">
    <location>
        <begin position="109"/>
        <end position="196"/>
    </location>
</feature>
<dbReference type="EMBL" id="KV784361">
    <property type="protein sequence ID" value="OEU13915.1"/>
    <property type="molecule type" value="Genomic_DNA"/>
</dbReference>
<dbReference type="Proteomes" id="UP000095751">
    <property type="component" value="Unassembled WGS sequence"/>
</dbReference>
<feature type="region of interest" description="Disordered" evidence="1">
    <location>
        <begin position="282"/>
        <end position="333"/>
    </location>
</feature>
<dbReference type="InParanoid" id="A0A1E7F7C1"/>
<protein>
    <submittedName>
        <fullName evidence="2">Uncharacterized protein</fullName>
    </submittedName>
</protein>
<feature type="compositionally biased region" description="Low complexity" evidence="1">
    <location>
        <begin position="183"/>
        <end position="196"/>
    </location>
</feature>
<dbReference type="OrthoDB" id="53637at2759"/>
<organism evidence="2 3">
    <name type="scientific">Fragilariopsis cylindrus CCMP1102</name>
    <dbReference type="NCBI Taxonomy" id="635003"/>
    <lineage>
        <taxon>Eukaryota</taxon>
        <taxon>Sar</taxon>
        <taxon>Stramenopiles</taxon>
        <taxon>Ochrophyta</taxon>
        <taxon>Bacillariophyta</taxon>
        <taxon>Bacillariophyceae</taxon>
        <taxon>Bacillariophycidae</taxon>
        <taxon>Bacillariales</taxon>
        <taxon>Bacillariaceae</taxon>
        <taxon>Fragilariopsis</taxon>
    </lineage>
</organism>
<dbReference type="KEGG" id="fcy:FRACYDRAFT_242269"/>
<reference evidence="2 3" key="1">
    <citation type="submission" date="2016-09" db="EMBL/GenBank/DDBJ databases">
        <title>Extensive genetic diversity and differential bi-allelic expression allows diatom success in the polar Southern Ocean.</title>
        <authorList>
            <consortium name="DOE Joint Genome Institute"/>
            <person name="Mock T."/>
            <person name="Otillar R.P."/>
            <person name="Strauss J."/>
            <person name="Dupont C."/>
            <person name="Frickenhaus S."/>
            <person name="Maumus F."/>
            <person name="Mcmullan M."/>
            <person name="Sanges R."/>
            <person name="Schmutz J."/>
            <person name="Toseland A."/>
            <person name="Valas R."/>
            <person name="Veluchamy A."/>
            <person name="Ward B.J."/>
            <person name="Allen A."/>
            <person name="Barry K."/>
            <person name="Falciatore A."/>
            <person name="Ferrante M."/>
            <person name="Fortunato A.E."/>
            <person name="Gloeckner G."/>
            <person name="Gruber A."/>
            <person name="Hipkin R."/>
            <person name="Janech M."/>
            <person name="Kroth P."/>
            <person name="Leese F."/>
            <person name="Lindquist E."/>
            <person name="Lyon B.R."/>
            <person name="Martin J."/>
            <person name="Mayer C."/>
            <person name="Parker M."/>
            <person name="Quesneville H."/>
            <person name="Raymond J."/>
            <person name="Uhlig C."/>
            <person name="Valentin K.U."/>
            <person name="Worden A.Z."/>
            <person name="Armbrust E.V."/>
            <person name="Bowler C."/>
            <person name="Green B."/>
            <person name="Moulton V."/>
            <person name="Van Oosterhout C."/>
            <person name="Grigoriev I."/>
        </authorList>
    </citation>
    <scope>NUCLEOTIDE SEQUENCE [LARGE SCALE GENOMIC DNA]</scope>
    <source>
        <strain evidence="2 3">CCMP1102</strain>
    </source>
</reference>
<accession>A0A1E7F7C1</accession>
<evidence type="ECO:0000256" key="1">
    <source>
        <dbReference type="SAM" id="MobiDB-lite"/>
    </source>
</evidence>
<feature type="compositionally biased region" description="Acidic residues" evidence="1">
    <location>
        <begin position="119"/>
        <end position="140"/>
    </location>
</feature>
<evidence type="ECO:0000313" key="2">
    <source>
        <dbReference type="EMBL" id="OEU13915.1"/>
    </source>
</evidence>
<evidence type="ECO:0000313" key="3">
    <source>
        <dbReference type="Proteomes" id="UP000095751"/>
    </source>
</evidence>
<name>A0A1E7F7C1_9STRA</name>
<feature type="region of interest" description="Disordered" evidence="1">
    <location>
        <begin position="431"/>
        <end position="468"/>
    </location>
</feature>
<feature type="compositionally biased region" description="Acidic residues" evidence="1">
    <location>
        <begin position="434"/>
        <end position="468"/>
    </location>
</feature>